<feature type="transmembrane region" description="Helical" evidence="1">
    <location>
        <begin position="38"/>
        <end position="59"/>
    </location>
</feature>
<evidence type="ECO:0000256" key="1">
    <source>
        <dbReference type="SAM" id="Phobius"/>
    </source>
</evidence>
<evidence type="ECO:0008006" key="4">
    <source>
        <dbReference type="Google" id="ProtNLM"/>
    </source>
</evidence>
<dbReference type="RefSeq" id="WP_282839113.1">
    <property type="nucleotide sequence ID" value="NZ_JASCXW010000008.1"/>
</dbReference>
<feature type="transmembrane region" description="Helical" evidence="1">
    <location>
        <begin position="6"/>
        <end position="26"/>
    </location>
</feature>
<evidence type="ECO:0000313" key="3">
    <source>
        <dbReference type="Proteomes" id="UP001431532"/>
    </source>
</evidence>
<gene>
    <name evidence="2" type="ORF">QJ521_03865</name>
</gene>
<name>A0AAW6U6Z8_9MOLU</name>
<organism evidence="2 3">
    <name type="scientific">Peloplasma aerotolerans</name>
    <dbReference type="NCBI Taxonomy" id="3044389"/>
    <lineage>
        <taxon>Bacteria</taxon>
        <taxon>Bacillati</taxon>
        <taxon>Mycoplasmatota</taxon>
        <taxon>Mollicutes</taxon>
        <taxon>Acholeplasmatales</taxon>
        <taxon>Acholeplasmataceae</taxon>
        <taxon>Peloplasma</taxon>
    </lineage>
</organism>
<feature type="transmembrane region" description="Helical" evidence="1">
    <location>
        <begin position="174"/>
        <end position="202"/>
    </location>
</feature>
<sequence length="2922" mass="322715">MMPSLLLIQWGVVGFFIVMHFLIGFIRGTSKSTYFTIVNILMTIVTLLLISLISLNLILSPSFTFQDLVIRIQNMSGNIIPEDVVTYITDPALTGFIVAIIDLVLRIVGFFTLYPIIKGFFTLIIFRPIWSFGIKKSLLRKQNEKLQIEFNEKQTGKKKFVPTKRLKKNISSRFFGGTIGAVNGLVVAFIFLLPVLVMASFISGFNDTVTVANHHSITELSTTNEELITIPNEIQQYLNEVAEMNEKGFSSITRQIVVQGKPIDRLIFDMIFTTYVVEDEEKTPINFIGELEGLVGIAEVIYTGGYLEDDFDYRDISSDNLGDIEKIFGHIGNSNLIGYMIPFATKYGVEKFLPDYIDGVNLYDRQGSAAALDEFTSIDWSDEFSNIYGIVEAILEFGSVAEILNYANNPELMLELSPDEGVRLANIIRAVGEMETFSLLSAAADYATTLTEIQQEISWMDPAEVEGYLQYKLSFIIDNPKFFTGENGEISRIANLIEAIYSDEFGDVNLVELVNSINDPETFLENQNADWTGSLLEKIVEIQLLIESIPIGVDYGVYNTLGDQIERELADQISESLNEVGWDDEILNVGEIYKEVLKLGLARAFGVEPDYFGIVDDIAINHMGSVRTIVEKIFEESQVVNTAIELASPIIVDTVIQDQELKELVNEALISDPDSGVVDFRFGQEVNNLLTLAESIYLFTTATQLVNISSMTQDAQIELFAGFGSLTQTQYGKLTSAIEELQIFERTGASGLEYAKNRFEIEQLYIPEEVQLGQELSSIVGFIYYAASYTYDNRLNYYSYEEIDFAPLLADEIFRSHLLATELENHSHLLLSNIAHNLMIYAGDQAISQYLAIPENLSIASPESEDWMDELNALLGAVFDLGASFQGSEAITLSFRDVVTLAEDPMSAPISLITQFQDIVRANDAFGSLDASQILRTSIVNAIDNLGPTLTANLNGYELKTPEVARDGNMIKIGMIVELIHGLATVIDDANNTLNYQTFADISSTTYMYDYVKAYNNLADASLETLADITLLRGFISDALLSPDLQAYARDIVNNSGNITVSDGFLAFEREDNVLSTSDLSELFISVKSMQVTEPFYANPGAGIYAFLQTFDDEKLDKVFDATILKEIFTFALTDPEALQSLAGIVETAYSGAQSTTTFLGAINPRFLPIVSALGTYKDEDDLFDVNEIKALIRAFNNLNIDSSADLSALSDLNTIHRKVRNTTVIENLFDSNWLYDQVNYVFTNDLFLEELAEIASQQVFNQTGLDKEFTKEDVSFALDKYDMIEVGGRREGGVKVVEIKKFILSGTRLDWGALELGTGAGIASNLSAILMQDGTDGERHIDVILESNLLVAIFDKLLNFEYNGIGMDEVAIAFLNTKLEGVEALEGLQLQKEFLHYDTRAYDENEVLRREEIIEMIEAVSFVDLTQTIGIPTFYQMIEDDTFDEIFDSYILHSLISNALTNEDVQQLGITKANNAQEIVELANDFLAVDPILMDGDLFKSEEIKNILIALNTMGLTDSAGFNSIGLATFSELNGRNVDIDTGEDDFDRVFSAGYIYIILDRALKLESLGDYVGTMLGNALDTTIEDLDTTPSDAMLGTILDSEIEADRVTKAEFRRMFTSFGLLGDIGGIGLGTFTNMVDTAAPSDDFTTFIASDYIYTILARLFDHPAFGDYVGDMLSGAFGDDDVDLDMTPPSDSKGTVVGDVEEGLITKYELRQMMISFKFLGLDDGTDITVETIMNLVGEDSDENGEDDFDQFLESIYIRDKVSILLMSDSVIEKLADGRFTPEAFRLLIPETATENVDDRDRLTKIEIYDLFNGLKILGVTDLEGSNIGLDTITDLEDAEVLQVLESSYLYVTIHLMLDTEENLNVPLDAYEEDGDYEGLVKKNEIVNLLNAFDVLGTSNPDEIDANTISIAELKDLLDLNSVIIDQIISDAVVDALDSVPTSSYNDDQTRLLKSELYNLVEVLLILADGDDTQTLASLTPIDTDAITRAKLRELYDLDSRLVDRILSQSIIDSGISIHSLSYDEDSEVDEFDNKLDLKRSELLAMIDALDILEIEIADADVIDTTKLTPDNIDALLDLESPIIYRLVGENIIDQDLHTDESIAEAGDNNYDPELPGSDVKISEMYALVEAMRVLGIANLSEEIDVDNTTIAQLQLLHYIGLGIDPVEDLHQSLIVHRLLSESIIGALEIPTDAYMVGSLLDLVPDEIQGVIGSLLVLSGGDDTETLAGLTPIDTSLLTPDDIESLLDLESLIIYRTVASGIIDQNLQTDESLAEDGDINYDENAIGSDIKVPEMYALVEAMRVMNIVNLGTTIDIDTTTIAQLQQLHYLGLGIDPIEDKYESVIVHRLLSEAIIDALVIPTDAYMTGTILDLVPDEIQGVITSLLVLSNGDDTETLLGLTPVDTTVLTPDAIEEILDTNTLINYRMVADGIIDMNLQTDESLAEVGDFNYDENAIGSDIKISEMYALVEAMRVMGIINLGTPINTEDATIANLQQLHYLGLGTDPIQDVYNSVIVHRLLSEGIIESLNIPTDAFMDAMQLDLVPDEIQGVIDALLLISDGDDTQTLNDLTPVANSTLTPDLIEGLLDLDKLIIYRLIAEGIIDAELDTLESHAELGDANYDENAIGLDIKVIEMYALVEAMRIMDIIDLSVTIDATGVEIAQLQALHYVGLGEDPIDDVYNSRIVHRILSDGIISSLDIPTNAYMSIAQLDLTPEEVQGVIDALLEINGNDDTGKLANLTPIDDSLLTSTVLANLIAIDTLIVYRLIADGIITAGIATDDSYAVDGDVNFDSNDANADIKIDEMNHIVASMDILGITNILTVASDIAAFDFTSLDDTQIETLVEADTDGPNTIIYYIISETLDPDNDVFDMLVLYDPVEYPGPADDYYELDELDNRLRLKRASIKDVIDYLKSL</sequence>
<keyword evidence="1" id="KW-0812">Transmembrane</keyword>
<protein>
    <recommendedName>
        <fullName evidence="4">EF-hand domain-containing protein</fullName>
    </recommendedName>
</protein>
<keyword evidence="3" id="KW-1185">Reference proteome</keyword>
<proteinExistence type="predicted"/>
<feature type="transmembrane region" description="Helical" evidence="1">
    <location>
        <begin position="92"/>
        <end position="117"/>
    </location>
</feature>
<evidence type="ECO:0000313" key="2">
    <source>
        <dbReference type="EMBL" id="MDI6452695.1"/>
    </source>
</evidence>
<reference evidence="2" key="1">
    <citation type="submission" date="2023-05" db="EMBL/GenBank/DDBJ databases">
        <title>Mariniplasma microaerophilum sp. nov., a novel anaerobic mollicute isolated from terrestrial mud volcano, Taman Peninsula, Russia.</title>
        <authorList>
            <person name="Khomyakova M.A."/>
            <person name="Merkel A.Y."/>
            <person name="Slobodkin A.I."/>
        </authorList>
    </citation>
    <scope>NUCLEOTIDE SEQUENCE</scope>
    <source>
        <strain evidence="2">M4Ah</strain>
    </source>
</reference>
<dbReference type="Proteomes" id="UP001431532">
    <property type="component" value="Unassembled WGS sequence"/>
</dbReference>
<accession>A0AAW6U6Z8</accession>
<keyword evidence="1" id="KW-0472">Membrane</keyword>
<dbReference type="EMBL" id="JASCXW010000008">
    <property type="protein sequence ID" value="MDI6452695.1"/>
    <property type="molecule type" value="Genomic_DNA"/>
</dbReference>
<comment type="caution">
    <text evidence="2">The sequence shown here is derived from an EMBL/GenBank/DDBJ whole genome shotgun (WGS) entry which is preliminary data.</text>
</comment>
<keyword evidence="1" id="KW-1133">Transmembrane helix</keyword>